<evidence type="ECO:0000313" key="4">
    <source>
        <dbReference type="Proteomes" id="UP000077271"/>
    </source>
</evidence>
<dbReference type="RefSeq" id="WP_018394436.1">
    <property type="nucleotide sequence ID" value="NZ_LQWZ01000033.1"/>
</dbReference>
<dbReference type="PANTHER" id="PTHR43180">
    <property type="entry name" value="3-OXOACYL-(ACYL-CARRIER-PROTEIN) REDUCTASE (AFU_ORTHOLOGUE AFUA_6G11210)"/>
    <property type="match status" value="1"/>
</dbReference>
<dbReference type="InterPro" id="IPR036291">
    <property type="entry name" value="NAD(P)-bd_dom_sf"/>
</dbReference>
<dbReference type="EMBL" id="LQWZ01000033">
    <property type="protein sequence ID" value="OAH54766.1"/>
    <property type="molecule type" value="Genomic_DNA"/>
</dbReference>
<dbReference type="Proteomes" id="UP000077271">
    <property type="component" value="Unassembled WGS sequence"/>
</dbReference>
<dbReference type="OrthoDB" id="9803333at2"/>
<dbReference type="FunFam" id="3.40.50.720:FF:000084">
    <property type="entry name" value="Short-chain dehydrogenase reductase"/>
    <property type="match status" value="1"/>
</dbReference>
<comment type="similarity">
    <text evidence="1">Belongs to the short-chain dehydrogenases/reductases (SDR) family.</text>
</comment>
<dbReference type="InterPro" id="IPR002347">
    <property type="entry name" value="SDR_fam"/>
</dbReference>
<dbReference type="GO" id="GO:0016491">
    <property type="term" value="F:oxidoreductase activity"/>
    <property type="evidence" value="ECO:0007669"/>
    <property type="project" value="UniProtKB-KW"/>
</dbReference>
<dbReference type="SUPFAM" id="SSF51735">
    <property type="entry name" value="NAD(P)-binding Rossmann-fold domains"/>
    <property type="match status" value="1"/>
</dbReference>
<evidence type="ECO:0000256" key="2">
    <source>
        <dbReference type="ARBA" id="ARBA00023002"/>
    </source>
</evidence>
<dbReference type="PRINTS" id="PR00081">
    <property type="entry name" value="GDHRDH"/>
</dbReference>
<dbReference type="AlphaFoldDB" id="A0A177KP60"/>
<dbReference type="InterPro" id="IPR020904">
    <property type="entry name" value="Sc_DH/Rdtase_CS"/>
</dbReference>
<gene>
    <name evidence="3" type="ORF">AWH48_09290</name>
</gene>
<dbReference type="Gene3D" id="3.40.50.720">
    <property type="entry name" value="NAD(P)-binding Rossmann-like Domain"/>
    <property type="match status" value="1"/>
</dbReference>
<protein>
    <submittedName>
        <fullName evidence="3">3-ketoacyl-ACP reductase</fullName>
    </submittedName>
</protein>
<dbReference type="Pfam" id="PF13561">
    <property type="entry name" value="adh_short_C2"/>
    <property type="match status" value="1"/>
</dbReference>
<sequence>MTRLAGKVAIVTGAGSGMGRATAKLYAKEGANVVLAEFNEASMNETLEDIKAAGGTAVAIKTDVSKETDVEAMIQKALDEYGKLDILANIAGIFDNMASVENTSNELFERVMGVNLNGQFYACRSAIKVFKEQESGGTIVNVASIAGYLGARGGAVYTMSKHAVIGLTKNIAAFYGRENGKIRANVIAPGSIATGMTATLTNLDPLGAETFGDLGPFNGGEAEDIAATALFLGSDESKFINGEVVTVDGAWTAR</sequence>
<dbReference type="GO" id="GO:0008206">
    <property type="term" value="P:bile acid metabolic process"/>
    <property type="evidence" value="ECO:0007669"/>
    <property type="project" value="UniProtKB-ARBA"/>
</dbReference>
<dbReference type="CDD" id="cd05233">
    <property type="entry name" value="SDR_c"/>
    <property type="match status" value="1"/>
</dbReference>
<dbReference type="PROSITE" id="PS00061">
    <property type="entry name" value="ADH_SHORT"/>
    <property type="match status" value="1"/>
</dbReference>
<keyword evidence="2" id="KW-0560">Oxidoreductase</keyword>
<dbReference type="PRINTS" id="PR00080">
    <property type="entry name" value="SDRFAMILY"/>
</dbReference>
<proteinExistence type="inferred from homology"/>
<evidence type="ECO:0000256" key="1">
    <source>
        <dbReference type="ARBA" id="ARBA00006484"/>
    </source>
</evidence>
<name>A0A177KP60_9BACI</name>
<organism evidence="3 4">
    <name type="scientific">Domibacillus aminovorans</name>
    <dbReference type="NCBI Taxonomy" id="29332"/>
    <lineage>
        <taxon>Bacteria</taxon>
        <taxon>Bacillati</taxon>
        <taxon>Bacillota</taxon>
        <taxon>Bacilli</taxon>
        <taxon>Bacillales</taxon>
        <taxon>Bacillaceae</taxon>
        <taxon>Domibacillus</taxon>
    </lineage>
</organism>
<accession>A0A177KP60</accession>
<evidence type="ECO:0000313" key="3">
    <source>
        <dbReference type="EMBL" id="OAH54766.1"/>
    </source>
</evidence>
<dbReference type="PANTHER" id="PTHR43180:SF66">
    <property type="entry name" value="SHORT-CHAIN DEHYDROGENASE_REDUCTASE FAMILY PROTEIN"/>
    <property type="match status" value="1"/>
</dbReference>
<comment type="caution">
    <text evidence="3">The sequence shown here is derived from an EMBL/GenBank/DDBJ whole genome shotgun (WGS) entry which is preliminary data.</text>
</comment>
<reference evidence="3 4" key="1">
    <citation type="submission" date="2016-01" db="EMBL/GenBank/DDBJ databases">
        <title>Investigation of taxonomic status of Bacillus aminovorans.</title>
        <authorList>
            <person name="Verma A."/>
            <person name="Pal Y."/>
            <person name="Krishnamurthi S."/>
        </authorList>
    </citation>
    <scope>NUCLEOTIDE SEQUENCE [LARGE SCALE GENOMIC DNA]</scope>
    <source>
        <strain evidence="3 4">DSM 4337</strain>
    </source>
</reference>